<evidence type="ECO:0000313" key="1">
    <source>
        <dbReference type="EMBL" id="KAL0309158.1"/>
    </source>
</evidence>
<organism evidence="1">
    <name type="scientific">Sesamum radiatum</name>
    <name type="common">Black benniseed</name>
    <dbReference type="NCBI Taxonomy" id="300843"/>
    <lineage>
        <taxon>Eukaryota</taxon>
        <taxon>Viridiplantae</taxon>
        <taxon>Streptophyta</taxon>
        <taxon>Embryophyta</taxon>
        <taxon>Tracheophyta</taxon>
        <taxon>Spermatophyta</taxon>
        <taxon>Magnoliopsida</taxon>
        <taxon>eudicotyledons</taxon>
        <taxon>Gunneridae</taxon>
        <taxon>Pentapetalae</taxon>
        <taxon>asterids</taxon>
        <taxon>lamiids</taxon>
        <taxon>Lamiales</taxon>
        <taxon>Pedaliaceae</taxon>
        <taxon>Sesamum</taxon>
    </lineage>
</organism>
<reference evidence="1" key="1">
    <citation type="submission" date="2020-06" db="EMBL/GenBank/DDBJ databases">
        <authorList>
            <person name="Li T."/>
            <person name="Hu X."/>
            <person name="Zhang T."/>
            <person name="Song X."/>
            <person name="Zhang H."/>
            <person name="Dai N."/>
            <person name="Sheng W."/>
            <person name="Hou X."/>
            <person name="Wei L."/>
        </authorList>
    </citation>
    <scope>NUCLEOTIDE SEQUENCE</scope>
    <source>
        <strain evidence="1">G02</strain>
        <tissue evidence="1">Leaf</tissue>
    </source>
</reference>
<sequence length="182" mass="20576">MTQASYIEKVLKRFKIENSKRGFLPLRHRVKLSKTQSPKIDEEIRKMCEIPYTSAVAWKSSKQDTIADSTTEVEYIAASKAAKETVWIKNHIQELGVVPSIVEPIVIFCDNDGAIAHVKEPISHHKSKHIFRHYHLLREMVGRGDVRLDCVASLENTADSLQARLTDCPYSASGQDRTETNG</sequence>
<dbReference type="CDD" id="cd09272">
    <property type="entry name" value="RNase_HI_RT_Ty1"/>
    <property type="match status" value="1"/>
</dbReference>
<proteinExistence type="predicted"/>
<dbReference type="PANTHER" id="PTHR11439:SF496">
    <property type="entry name" value="RNA-DIRECTED DNA POLYMERASE"/>
    <property type="match status" value="1"/>
</dbReference>
<gene>
    <name evidence="1" type="ORF">Sradi_5858100</name>
</gene>
<dbReference type="EMBL" id="JACGWJ010000027">
    <property type="protein sequence ID" value="KAL0309158.1"/>
    <property type="molecule type" value="Genomic_DNA"/>
</dbReference>
<dbReference type="AlphaFoldDB" id="A0AAW2KUC2"/>
<protein>
    <submittedName>
        <fullName evidence="1">Copia protein</fullName>
    </submittedName>
</protein>
<accession>A0AAW2KUC2</accession>
<name>A0AAW2KUC2_SESRA</name>
<dbReference type="PANTHER" id="PTHR11439">
    <property type="entry name" value="GAG-POL-RELATED RETROTRANSPOSON"/>
    <property type="match status" value="1"/>
</dbReference>
<comment type="caution">
    <text evidence="1">The sequence shown here is derived from an EMBL/GenBank/DDBJ whole genome shotgun (WGS) entry which is preliminary data.</text>
</comment>
<reference evidence="1" key="2">
    <citation type="journal article" date="2024" name="Plant">
        <title>Genomic evolution and insights into agronomic trait innovations of Sesamum species.</title>
        <authorList>
            <person name="Miao H."/>
            <person name="Wang L."/>
            <person name="Qu L."/>
            <person name="Liu H."/>
            <person name="Sun Y."/>
            <person name="Le M."/>
            <person name="Wang Q."/>
            <person name="Wei S."/>
            <person name="Zheng Y."/>
            <person name="Lin W."/>
            <person name="Duan Y."/>
            <person name="Cao H."/>
            <person name="Xiong S."/>
            <person name="Wang X."/>
            <person name="Wei L."/>
            <person name="Li C."/>
            <person name="Ma Q."/>
            <person name="Ju M."/>
            <person name="Zhao R."/>
            <person name="Li G."/>
            <person name="Mu C."/>
            <person name="Tian Q."/>
            <person name="Mei H."/>
            <person name="Zhang T."/>
            <person name="Gao T."/>
            <person name="Zhang H."/>
        </authorList>
    </citation>
    <scope>NUCLEOTIDE SEQUENCE</scope>
    <source>
        <strain evidence="1">G02</strain>
    </source>
</reference>